<dbReference type="Proteomes" id="UP000298213">
    <property type="component" value="Unassembled WGS sequence"/>
</dbReference>
<protein>
    <recommendedName>
        <fullName evidence="2">DUF2231 domain-containing protein</fullName>
    </recommendedName>
</protein>
<proteinExistence type="predicted"/>
<dbReference type="InterPro" id="IPR019251">
    <property type="entry name" value="DUF2231_TM"/>
</dbReference>
<keyword evidence="1" id="KW-1133">Transmembrane helix</keyword>
<name>A0A4Y8ZQE7_9SPHN</name>
<evidence type="ECO:0000313" key="4">
    <source>
        <dbReference type="Proteomes" id="UP000298213"/>
    </source>
</evidence>
<sequence length="141" mass="15276">MTDSRPARRVIHPVHAVLLASSLPLFLGALLSDWAYSASYEVQWINFAAWLNAGAMVFAGLALVWAIIDFLRADFARDRRSALSVLVLLATVVLGFITALVHSKDAWATMPEGLILSLLVALLAFASVWLGFSPLRAGGVR</sequence>
<reference evidence="3 4" key="1">
    <citation type="submission" date="2019-03" db="EMBL/GenBank/DDBJ databases">
        <title>Genome sequence of Sphingomonas sp. 17J27-24.</title>
        <authorList>
            <person name="Kim M."/>
            <person name="Maeng S."/>
            <person name="Sathiyaraj S."/>
        </authorList>
    </citation>
    <scope>NUCLEOTIDE SEQUENCE [LARGE SCALE GENOMIC DNA]</scope>
    <source>
        <strain evidence="3 4">17J27-24</strain>
    </source>
</reference>
<feature type="transmembrane region" description="Helical" evidence="1">
    <location>
        <begin position="113"/>
        <end position="132"/>
    </location>
</feature>
<dbReference type="OrthoDB" id="2873672at2"/>
<keyword evidence="1" id="KW-0472">Membrane</keyword>
<keyword evidence="1" id="KW-0812">Transmembrane</keyword>
<dbReference type="RefSeq" id="WP_135089198.1">
    <property type="nucleotide sequence ID" value="NZ_SPDV01000040.1"/>
</dbReference>
<evidence type="ECO:0000256" key="1">
    <source>
        <dbReference type="SAM" id="Phobius"/>
    </source>
</evidence>
<comment type="caution">
    <text evidence="3">The sequence shown here is derived from an EMBL/GenBank/DDBJ whole genome shotgun (WGS) entry which is preliminary data.</text>
</comment>
<evidence type="ECO:0000313" key="3">
    <source>
        <dbReference type="EMBL" id="TFI57049.1"/>
    </source>
</evidence>
<dbReference type="AlphaFoldDB" id="A0A4Y8ZQE7"/>
<evidence type="ECO:0000259" key="2">
    <source>
        <dbReference type="Pfam" id="PF09990"/>
    </source>
</evidence>
<feature type="transmembrane region" description="Helical" evidence="1">
    <location>
        <begin position="83"/>
        <end position="101"/>
    </location>
</feature>
<dbReference type="Pfam" id="PF09990">
    <property type="entry name" value="DUF2231"/>
    <property type="match status" value="1"/>
</dbReference>
<feature type="transmembrane region" description="Helical" evidence="1">
    <location>
        <begin position="47"/>
        <end position="71"/>
    </location>
</feature>
<gene>
    <name evidence="3" type="ORF">E2493_16980</name>
</gene>
<accession>A0A4Y8ZQE7</accession>
<organism evidence="3 4">
    <name type="scientific">Sphingomonas parva</name>
    <dbReference type="NCBI Taxonomy" id="2555898"/>
    <lineage>
        <taxon>Bacteria</taxon>
        <taxon>Pseudomonadati</taxon>
        <taxon>Pseudomonadota</taxon>
        <taxon>Alphaproteobacteria</taxon>
        <taxon>Sphingomonadales</taxon>
        <taxon>Sphingomonadaceae</taxon>
        <taxon>Sphingomonas</taxon>
    </lineage>
</organism>
<dbReference type="EMBL" id="SPDV01000040">
    <property type="protein sequence ID" value="TFI57049.1"/>
    <property type="molecule type" value="Genomic_DNA"/>
</dbReference>
<keyword evidence="4" id="KW-1185">Reference proteome</keyword>
<feature type="domain" description="DUF2231" evidence="2">
    <location>
        <begin position="12"/>
        <end position="131"/>
    </location>
</feature>